<keyword evidence="1" id="KW-0560">Oxidoreductase</keyword>
<dbReference type="Gene3D" id="3.40.605.10">
    <property type="entry name" value="Aldehyde Dehydrogenase, Chain A, domain 1"/>
    <property type="match status" value="1"/>
</dbReference>
<sequence>MRPAVPVPTYLSYVAGKEVDSDRYVYTVGARPILTDLFGSLTLKRRLEQGQLDPATVADRVVGRCALADEDTMAAAVAAAAAAAPVWGATPLATRVELALALRERILLGHKELVDVLIAEGNPRPLAEWQVAGMLSVASQETVGWLAGQLEQEFRHGDRRLLLRRRPDGVVCVNPPQNAPATSALFGATALMAGNTVVVRAPRSAPFGVMYVLREYVVPALADVGAPPGVLNVFCGRPGPALRGWLADPLVDDIFYTGGVERGLELERDCIAAGKKPILELAGNDCVVIWRDADLDLAVEALTECFYGSGQICMVPNQAVVHPDIADELIARLHTAVTALRPGYPDEPDVLLSPVLRAERFGTVVEDALARGAQLVCGGGRLEVDGELSETGPFLAPTVLRVDGLDTSRELTAVREETFFPLLPVVVPAPAPDEELLDQILAFVDSNRYGLRNSLWAKDKDVIEQFLARVGNGGLLKVNDSHIGFLPYLPTHGGTGLTGGAFGEANYLVLRTTHLQGVSVAENVRPSAAVFEAYTRITQPGA</sequence>
<dbReference type="EMBL" id="JACHMH010000001">
    <property type="protein sequence ID" value="MBB4681299.1"/>
    <property type="molecule type" value="Genomic_DNA"/>
</dbReference>
<proteinExistence type="predicted"/>
<name>A0A7W7CHI0_9PSEU</name>
<dbReference type="Gene3D" id="3.40.309.10">
    <property type="entry name" value="Aldehyde Dehydrogenase, Chain A, domain 2"/>
    <property type="match status" value="1"/>
</dbReference>
<dbReference type="InterPro" id="IPR050740">
    <property type="entry name" value="Aldehyde_DH_Superfamily"/>
</dbReference>
<organism evidence="3 4">
    <name type="scientific">Crossiella cryophila</name>
    <dbReference type="NCBI Taxonomy" id="43355"/>
    <lineage>
        <taxon>Bacteria</taxon>
        <taxon>Bacillati</taxon>
        <taxon>Actinomycetota</taxon>
        <taxon>Actinomycetes</taxon>
        <taxon>Pseudonocardiales</taxon>
        <taxon>Pseudonocardiaceae</taxon>
        <taxon>Crossiella</taxon>
    </lineage>
</organism>
<evidence type="ECO:0000259" key="2">
    <source>
        <dbReference type="Pfam" id="PF00171"/>
    </source>
</evidence>
<dbReference type="InterPro" id="IPR015590">
    <property type="entry name" value="Aldehyde_DH_dom"/>
</dbReference>
<evidence type="ECO:0000313" key="4">
    <source>
        <dbReference type="Proteomes" id="UP000533598"/>
    </source>
</evidence>
<dbReference type="InterPro" id="IPR016161">
    <property type="entry name" value="Ald_DH/histidinol_DH"/>
</dbReference>
<feature type="domain" description="Aldehyde dehydrogenase" evidence="2">
    <location>
        <begin position="53"/>
        <end position="499"/>
    </location>
</feature>
<comment type="caution">
    <text evidence="3">The sequence shown here is derived from an EMBL/GenBank/DDBJ whole genome shotgun (WGS) entry which is preliminary data.</text>
</comment>
<dbReference type="InterPro" id="IPR016163">
    <property type="entry name" value="Ald_DH_C"/>
</dbReference>
<dbReference type="InterPro" id="IPR016162">
    <property type="entry name" value="Ald_DH_N"/>
</dbReference>
<keyword evidence="4" id="KW-1185">Reference proteome</keyword>
<evidence type="ECO:0000313" key="3">
    <source>
        <dbReference type="EMBL" id="MBB4681299.1"/>
    </source>
</evidence>
<dbReference type="PANTHER" id="PTHR43353">
    <property type="entry name" value="SUCCINATE-SEMIALDEHYDE DEHYDROGENASE, MITOCHONDRIAL"/>
    <property type="match status" value="1"/>
</dbReference>
<dbReference type="PANTHER" id="PTHR43353:SF5">
    <property type="entry name" value="SUCCINATE-SEMIALDEHYDE DEHYDROGENASE, MITOCHONDRIAL"/>
    <property type="match status" value="1"/>
</dbReference>
<dbReference type="AlphaFoldDB" id="A0A7W7CHI0"/>
<reference evidence="3 4" key="1">
    <citation type="submission" date="2020-08" db="EMBL/GenBank/DDBJ databases">
        <title>Sequencing the genomes of 1000 actinobacteria strains.</title>
        <authorList>
            <person name="Klenk H.-P."/>
        </authorList>
    </citation>
    <scope>NUCLEOTIDE SEQUENCE [LARGE SCALE GENOMIC DNA]</scope>
    <source>
        <strain evidence="3 4">DSM 44230</strain>
    </source>
</reference>
<evidence type="ECO:0000256" key="1">
    <source>
        <dbReference type="ARBA" id="ARBA00023002"/>
    </source>
</evidence>
<dbReference type="RefSeq" id="WP_185007771.1">
    <property type="nucleotide sequence ID" value="NZ_BAAAUI010000071.1"/>
</dbReference>
<gene>
    <name evidence="3" type="ORF">HNR67_007417</name>
</gene>
<protein>
    <submittedName>
        <fullName evidence="3">Acyl-CoA reductase-like NAD-dependent aldehyde dehydrogenase</fullName>
    </submittedName>
</protein>
<dbReference type="Pfam" id="PF00171">
    <property type="entry name" value="Aldedh"/>
    <property type="match status" value="1"/>
</dbReference>
<accession>A0A7W7CHI0</accession>
<dbReference type="Proteomes" id="UP000533598">
    <property type="component" value="Unassembled WGS sequence"/>
</dbReference>
<dbReference type="GO" id="GO:0016620">
    <property type="term" value="F:oxidoreductase activity, acting on the aldehyde or oxo group of donors, NAD or NADP as acceptor"/>
    <property type="evidence" value="ECO:0007669"/>
    <property type="project" value="InterPro"/>
</dbReference>
<dbReference type="SUPFAM" id="SSF53720">
    <property type="entry name" value="ALDH-like"/>
    <property type="match status" value="1"/>
</dbReference>